<proteinExistence type="predicted"/>
<gene>
    <name evidence="3" type="ORF">MDMS009_1246</name>
</gene>
<evidence type="ECO:0000256" key="1">
    <source>
        <dbReference type="SAM" id="MobiDB-lite"/>
    </source>
</evidence>
<keyword evidence="4" id="KW-1185">Reference proteome</keyword>
<feature type="compositionally biased region" description="Low complexity" evidence="1">
    <location>
        <begin position="11"/>
        <end position="21"/>
    </location>
</feature>
<evidence type="ECO:0000313" key="4">
    <source>
        <dbReference type="Proteomes" id="UP000004679"/>
    </source>
</evidence>
<accession>C0N4X8</accession>
<dbReference type="InterPro" id="IPR031929">
    <property type="entry name" value="CLP_mid"/>
</dbReference>
<reference evidence="3 4" key="1">
    <citation type="journal article" date="2011" name="J. Bacteriol.">
        <title>Draft genome sequence of the chemolithoheterotrophic, halophilic methylotroph Methylophaga thiooxydans DMS010.</title>
        <authorList>
            <person name="Boden R."/>
            <person name="Ferriera S."/>
            <person name="Johnson J."/>
            <person name="Kelly D.P."/>
            <person name="Murrell J.C."/>
            <person name="Schafer H."/>
        </authorList>
    </citation>
    <scope>NUCLEOTIDE SEQUENCE [LARGE SCALE GENOMIC DNA]</scope>
    <source>
        <strain evidence="3 4">DMS010</strain>
    </source>
</reference>
<dbReference type="EMBL" id="GG657896">
    <property type="protein sequence ID" value="EEF80089.1"/>
    <property type="molecule type" value="Genomic_DNA"/>
</dbReference>
<feature type="compositionally biased region" description="Gly residues" evidence="1">
    <location>
        <begin position="1"/>
        <end position="10"/>
    </location>
</feature>
<dbReference type="Pfam" id="PF15984">
    <property type="entry name" value="Collagen_mid"/>
    <property type="match status" value="1"/>
</dbReference>
<name>C0N4X8_9GAMM</name>
<feature type="domain" description="Bacterial collagen-like protein middle" evidence="2">
    <location>
        <begin position="54"/>
        <end position="250"/>
    </location>
</feature>
<dbReference type="Proteomes" id="UP000004679">
    <property type="component" value="Unassembled WGS sequence"/>
</dbReference>
<dbReference type="AlphaFoldDB" id="C0N4X8"/>
<organism evidence="3 4">
    <name type="scientific">Methylophaga thiooxydans DMS010</name>
    <dbReference type="NCBI Taxonomy" id="637616"/>
    <lineage>
        <taxon>Bacteria</taxon>
        <taxon>Pseudomonadati</taxon>
        <taxon>Pseudomonadota</taxon>
        <taxon>Gammaproteobacteria</taxon>
        <taxon>Thiotrichales</taxon>
        <taxon>Piscirickettsiaceae</taxon>
        <taxon>Methylophaga</taxon>
    </lineage>
</organism>
<evidence type="ECO:0000313" key="3">
    <source>
        <dbReference type="EMBL" id="EEF80089.1"/>
    </source>
</evidence>
<evidence type="ECO:0000259" key="2">
    <source>
        <dbReference type="Pfam" id="PF15984"/>
    </source>
</evidence>
<sequence length="454" mass="44351">MVSGGSGGGSAAESRSAGVERVVSDSGTMTAGSATVLKAVGTSVSQVDLLGTGDITSGTGEIIKNTGDGVDSVATGLKEGLGNISNNDNALGTTLAGASGLVSETGEAVSATGQTVESIKTLPVFSQLDASTGLLTQLGGTVDSLGMQITETGDVLTVLLTQEGGTISGLTTELTAVIRPVLTNSAGITQTLGDALIVGPVANDILTSTGTAVVVLGNELQGENNAVLAGAGGTVVGLGQLVIDTGGLLTVGSEEDGQAFNLAEVLKAKKDRSKTLATKLTDKTTGVTEQGKGLVTKVTGTTAEVAGKGKGVLAKVTGTVADLPGQDNGLTNKVTDTLAGVSEQGKGLVNTVKGSVDGIPGQGKGLLNQTTGKVGALTGGVSEGVSELTAGNGLLLDVGLGLNALTNSDGLNADSHSDASLKASNFSQSGEAKDDGIVDVVDDALLDPLLGGIL</sequence>
<protein>
    <recommendedName>
        <fullName evidence="2">Bacterial collagen-like protein middle domain-containing protein</fullName>
    </recommendedName>
</protein>
<feature type="region of interest" description="Disordered" evidence="1">
    <location>
        <begin position="1"/>
        <end position="25"/>
    </location>
</feature>
<dbReference type="HOGENOM" id="CLU_602456_0_0_6"/>